<evidence type="ECO:0000313" key="2">
    <source>
        <dbReference type="Proteomes" id="UP000886602"/>
    </source>
</evidence>
<dbReference type="InterPro" id="IPR019587">
    <property type="entry name" value="Polyketide_cyclase/dehydratase"/>
</dbReference>
<dbReference type="CDD" id="cd07812">
    <property type="entry name" value="SRPBCC"/>
    <property type="match status" value="1"/>
</dbReference>
<dbReference type="EMBL" id="JADJNC010000018">
    <property type="protein sequence ID" value="MBK7423807.1"/>
    <property type="molecule type" value="Genomic_DNA"/>
</dbReference>
<organism evidence="1 2">
    <name type="scientific">Candidatus Propionivibrio dominans</name>
    <dbReference type="NCBI Taxonomy" id="2954373"/>
    <lineage>
        <taxon>Bacteria</taxon>
        <taxon>Pseudomonadati</taxon>
        <taxon>Pseudomonadota</taxon>
        <taxon>Betaproteobacteria</taxon>
        <taxon>Rhodocyclales</taxon>
        <taxon>Rhodocyclaceae</taxon>
        <taxon>Propionivibrio</taxon>
    </lineage>
</organism>
<sequence length="156" mass="17760">MTSTPIHASDEITIPFPASEVWPVLADIGGYPRWWPKSLGIRVLSGGVELLGTEVEVRPFGGRPFRCRVEAVDRPKRIRMRYFGGFIDGFGEWCLEPLGQETRVIYRLEAQAHGWLVALLGKVLDLGRLHSRSMRDVLRNLNQVLDQKQHLTKQAR</sequence>
<gene>
    <name evidence="1" type="ORF">IPJ48_12265</name>
</gene>
<dbReference type="Pfam" id="PF10604">
    <property type="entry name" value="Polyketide_cyc2"/>
    <property type="match status" value="1"/>
</dbReference>
<evidence type="ECO:0000313" key="1">
    <source>
        <dbReference type="EMBL" id="MBK7423807.1"/>
    </source>
</evidence>
<proteinExistence type="predicted"/>
<reference evidence="1" key="1">
    <citation type="submission" date="2020-10" db="EMBL/GenBank/DDBJ databases">
        <title>Connecting structure to function with the recovery of over 1000 high-quality activated sludge metagenome-assembled genomes encoding full-length rRNA genes using long-read sequencing.</title>
        <authorList>
            <person name="Singleton C.M."/>
            <person name="Petriglieri F."/>
            <person name="Kristensen J.M."/>
            <person name="Kirkegaard R.H."/>
            <person name="Michaelsen T.Y."/>
            <person name="Andersen M.H."/>
            <person name="Karst S.M."/>
            <person name="Dueholm M.S."/>
            <person name="Nielsen P.H."/>
            <person name="Albertsen M."/>
        </authorList>
    </citation>
    <scope>NUCLEOTIDE SEQUENCE</scope>
    <source>
        <strain evidence="1">EsbW_18-Q3-R4-48_MAXAC.044</strain>
    </source>
</reference>
<dbReference type="Gene3D" id="3.30.530.20">
    <property type="match status" value="1"/>
</dbReference>
<name>A0A9D7FDS1_9RHOO</name>
<protein>
    <submittedName>
        <fullName evidence="1">SRPBCC family protein</fullName>
    </submittedName>
</protein>
<dbReference type="InterPro" id="IPR023393">
    <property type="entry name" value="START-like_dom_sf"/>
</dbReference>
<dbReference type="Proteomes" id="UP000886602">
    <property type="component" value="Unassembled WGS sequence"/>
</dbReference>
<dbReference type="AlphaFoldDB" id="A0A9D7FDS1"/>
<comment type="caution">
    <text evidence="1">The sequence shown here is derived from an EMBL/GenBank/DDBJ whole genome shotgun (WGS) entry which is preliminary data.</text>
</comment>
<dbReference type="SUPFAM" id="SSF55961">
    <property type="entry name" value="Bet v1-like"/>
    <property type="match status" value="1"/>
</dbReference>
<accession>A0A9D7FDS1</accession>